<dbReference type="RefSeq" id="WP_169601930.1">
    <property type="nucleotide sequence ID" value="NZ_CP046565.1"/>
</dbReference>
<dbReference type="PANTHER" id="PTHR34383">
    <property type="entry name" value="POLYPHOSPHATE:AMP PHOSPHOTRANSFERASE-RELATED"/>
    <property type="match status" value="1"/>
</dbReference>
<dbReference type="InterPro" id="IPR027417">
    <property type="entry name" value="P-loop_NTPase"/>
</dbReference>
<dbReference type="InterPro" id="IPR022489">
    <property type="entry name" value="PolyP_AMP_Tfrase"/>
</dbReference>
<dbReference type="NCBIfam" id="TIGR03708">
    <property type="entry name" value="poly_P_AMP_trns"/>
    <property type="match status" value="1"/>
</dbReference>
<dbReference type="InterPro" id="IPR022488">
    <property type="entry name" value="PPK2-related"/>
</dbReference>
<protein>
    <submittedName>
        <fullName evidence="2">Polyphosphate:AMP phosphotransferase</fullName>
    </submittedName>
</protein>
<dbReference type="KEGG" id="metu:GNH96_02365"/>
<gene>
    <name evidence="2" type="primary">pap</name>
    <name evidence="2" type="ORF">GNH96_02365</name>
</gene>
<dbReference type="AlphaFoldDB" id="A0A858Q519"/>
<dbReference type="EMBL" id="CP046565">
    <property type="protein sequence ID" value="QJD28921.1"/>
    <property type="molecule type" value="Genomic_DNA"/>
</dbReference>
<dbReference type="GO" id="GO:0006797">
    <property type="term" value="P:polyphosphate metabolic process"/>
    <property type="evidence" value="ECO:0007669"/>
    <property type="project" value="InterPro"/>
</dbReference>
<sequence>MFEVAELKSTLDKTSYAAQVPDLRMQLLDLQQKIETAGITVVFLVAGLDCAGKGDIIHTLNEWMDPRYMGTHAFGRPSEDERERPNHWRYWMAQPPRGRIGIFTVGWYGPPLADRLYSRIDEAAFLAELAHINRLEKAWASDGALVVKCWLHLSKKQQRKIIDKTESDPETRWKITEIEHEHLKLYDDFLVIAEKALRETNTPEAPWFLVNGYDSHYRRIAVGRHLAQCITARLEGVRNKCAKSGPPVSSPGPSILSAVDLKAQLGKKAYQEEKSAFQSRISRLTRLARQQKRSAMLVFEGWDAAGKGGVIRRITPAMDARNYRVIPIAAPTDEERAHHYLWRFWRHLPRDGNVTIYDRSWYGRVLVERVEGFASDEEWRRAYSEINDFEEELTGHGIILLKFWLHISKDEQAKRFREREQTRYKRYKITEDDLRNREKWEAYEQAVNDMVTQTSTSYAPWHIVAANDKYHARIEVFRTLCKAYQRALKL</sequence>
<name>A0A858Q519_9GAMM</name>
<accession>A0A858Q519</accession>
<evidence type="ECO:0000259" key="1">
    <source>
        <dbReference type="Pfam" id="PF03976"/>
    </source>
</evidence>
<evidence type="ECO:0000313" key="2">
    <source>
        <dbReference type="EMBL" id="QJD28921.1"/>
    </source>
</evidence>
<dbReference type="SUPFAM" id="SSF52540">
    <property type="entry name" value="P-loop containing nucleoside triphosphate hydrolases"/>
    <property type="match status" value="1"/>
</dbReference>
<reference evidence="3" key="1">
    <citation type="submission" date="2019-12" db="EMBL/GenBank/DDBJ databases">
        <authorList>
            <person name="Awala S.I."/>
            <person name="Rhee S.K."/>
        </authorList>
    </citation>
    <scope>NUCLEOTIDE SEQUENCE [LARGE SCALE GENOMIC DNA]</scope>
    <source>
        <strain evidence="3">IM1</strain>
    </source>
</reference>
<dbReference type="Pfam" id="PF03976">
    <property type="entry name" value="PPK2"/>
    <property type="match status" value="2"/>
</dbReference>
<keyword evidence="2" id="KW-0808">Transferase</keyword>
<organism evidence="2 3">
    <name type="scientific">Methylococcus geothermalis</name>
    <dbReference type="NCBI Taxonomy" id="2681310"/>
    <lineage>
        <taxon>Bacteria</taxon>
        <taxon>Pseudomonadati</taxon>
        <taxon>Pseudomonadota</taxon>
        <taxon>Gammaproteobacteria</taxon>
        <taxon>Methylococcales</taxon>
        <taxon>Methylococcaceae</taxon>
        <taxon>Methylococcus</taxon>
    </lineage>
</organism>
<keyword evidence="3" id="KW-1185">Reference proteome</keyword>
<dbReference type="PANTHER" id="PTHR34383:SF3">
    <property type="entry name" value="POLYPHOSPHATE:AMP PHOSPHOTRANSFERASE"/>
    <property type="match status" value="1"/>
</dbReference>
<proteinExistence type="predicted"/>
<dbReference type="GO" id="GO:0043751">
    <property type="term" value="F:polyphosphate:AMP phosphotransferase activity"/>
    <property type="evidence" value="ECO:0007669"/>
    <property type="project" value="InterPro"/>
</dbReference>
<feature type="domain" description="Polyphosphate kinase-2-related" evidence="1">
    <location>
        <begin position="11"/>
        <end position="232"/>
    </location>
</feature>
<evidence type="ECO:0000313" key="3">
    <source>
        <dbReference type="Proteomes" id="UP000503004"/>
    </source>
</evidence>
<feature type="domain" description="Polyphosphate kinase-2-related" evidence="1">
    <location>
        <begin position="265"/>
        <end position="485"/>
    </location>
</feature>
<dbReference type="Proteomes" id="UP000503004">
    <property type="component" value="Chromosome"/>
</dbReference>
<dbReference type="Gene3D" id="3.40.50.300">
    <property type="entry name" value="P-loop containing nucleotide triphosphate hydrolases"/>
    <property type="match status" value="2"/>
</dbReference>